<feature type="transmembrane region" description="Helical" evidence="5">
    <location>
        <begin position="12"/>
        <end position="33"/>
    </location>
</feature>
<evidence type="ECO:0000256" key="2">
    <source>
        <dbReference type="ARBA" id="ARBA00022692"/>
    </source>
</evidence>
<dbReference type="Proteomes" id="UP001139263">
    <property type="component" value="Unassembled WGS sequence"/>
</dbReference>
<protein>
    <recommendedName>
        <fullName evidence="6">GtrA/DPMS transmembrane domain-containing protein</fullName>
    </recommendedName>
</protein>
<reference evidence="7" key="1">
    <citation type="submission" date="2022-03" db="EMBL/GenBank/DDBJ databases">
        <title>Draft Genome Sequence of Firmicute Strain S0AB, a Heterotrophic Iron/Sulfur-Oxidizing Extreme Acidophile.</title>
        <authorList>
            <person name="Vergara E."/>
            <person name="Pakostova E."/>
            <person name="Johnson D.B."/>
            <person name="Holmes D.S."/>
        </authorList>
    </citation>
    <scope>NUCLEOTIDE SEQUENCE</scope>
    <source>
        <strain evidence="7">S0AB</strain>
    </source>
</reference>
<comment type="caution">
    <text evidence="7">The sequence shown here is derived from an EMBL/GenBank/DDBJ whole genome shotgun (WGS) entry which is preliminary data.</text>
</comment>
<keyword evidence="2 5" id="KW-0812">Transmembrane</keyword>
<evidence type="ECO:0000256" key="1">
    <source>
        <dbReference type="ARBA" id="ARBA00004141"/>
    </source>
</evidence>
<evidence type="ECO:0000313" key="7">
    <source>
        <dbReference type="EMBL" id="MCI0181830.1"/>
    </source>
</evidence>
<sequence length="138" mass="15774">MISARHFWPRYLIASMISVSVTLLVFRMTLLAFDWSYESATIFAACIAMPINWLAGEQLTWMTTVSRKMRALRYYLVYTMGLCIEVAGVHLFGHMLGCTPHIANASAVFSSMLFTGPMNHLWIWSGSVGQDRREWQTK</sequence>
<evidence type="ECO:0000256" key="5">
    <source>
        <dbReference type="SAM" id="Phobius"/>
    </source>
</evidence>
<dbReference type="GO" id="GO:0000271">
    <property type="term" value="P:polysaccharide biosynthetic process"/>
    <property type="evidence" value="ECO:0007669"/>
    <property type="project" value="InterPro"/>
</dbReference>
<dbReference type="GO" id="GO:0016020">
    <property type="term" value="C:membrane"/>
    <property type="evidence" value="ECO:0007669"/>
    <property type="project" value="UniProtKB-SubCell"/>
</dbReference>
<feature type="transmembrane region" description="Helical" evidence="5">
    <location>
        <begin position="39"/>
        <end position="55"/>
    </location>
</feature>
<dbReference type="Pfam" id="PF04138">
    <property type="entry name" value="GtrA_DPMS_TM"/>
    <property type="match status" value="1"/>
</dbReference>
<dbReference type="EMBL" id="JALBUF010000001">
    <property type="protein sequence ID" value="MCI0181830.1"/>
    <property type="molecule type" value="Genomic_DNA"/>
</dbReference>
<evidence type="ECO:0000313" key="8">
    <source>
        <dbReference type="Proteomes" id="UP001139263"/>
    </source>
</evidence>
<keyword evidence="3 5" id="KW-1133">Transmembrane helix</keyword>
<keyword evidence="4 5" id="KW-0472">Membrane</keyword>
<dbReference type="AlphaFoldDB" id="A0A9X1V619"/>
<evidence type="ECO:0000256" key="3">
    <source>
        <dbReference type="ARBA" id="ARBA00022989"/>
    </source>
</evidence>
<evidence type="ECO:0000256" key="4">
    <source>
        <dbReference type="ARBA" id="ARBA00023136"/>
    </source>
</evidence>
<feature type="transmembrane region" description="Helical" evidence="5">
    <location>
        <begin position="75"/>
        <end position="96"/>
    </location>
</feature>
<accession>A0A9X1V619</accession>
<name>A0A9X1V619_9BACL</name>
<dbReference type="RefSeq" id="WP_241711462.1">
    <property type="nucleotide sequence ID" value="NZ_JALBUF010000001.1"/>
</dbReference>
<feature type="domain" description="GtrA/DPMS transmembrane" evidence="6">
    <location>
        <begin position="10"/>
        <end position="124"/>
    </location>
</feature>
<feature type="transmembrane region" description="Helical" evidence="5">
    <location>
        <begin position="102"/>
        <end position="124"/>
    </location>
</feature>
<organism evidence="7 8">
    <name type="scientific">Sulfoacidibacillus ferrooxidans</name>
    <dbReference type="NCBI Taxonomy" id="2005001"/>
    <lineage>
        <taxon>Bacteria</taxon>
        <taxon>Bacillati</taxon>
        <taxon>Bacillota</taxon>
        <taxon>Bacilli</taxon>
        <taxon>Bacillales</taxon>
        <taxon>Alicyclobacillaceae</taxon>
        <taxon>Sulfoacidibacillus</taxon>
    </lineage>
</organism>
<comment type="subcellular location">
    <subcellularLocation>
        <location evidence="1">Membrane</location>
        <topology evidence="1">Multi-pass membrane protein</topology>
    </subcellularLocation>
</comment>
<gene>
    <name evidence="7" type="ORF">MM817_00076</name>
</gene>
<dbReference type="InterPro" id="IPR007267">
    <property type="entry name" value="GtrA_DPMS_TM"/>
</dbReference>
<evidence type="ECO:0000259" key="6">
    <source>
        <dbReference type="Pfam" id="PF04138"/>
    </source>
</evidence>
<keyword evidence="8" id="KW-1185">Reference proteome</keyword>
<proteinExistence type="predicted"/>